<proteinExistence type="predicted"/>
<evidence type="ECO:0000313" key="10">
    <source>
        <dbReference type="Proteomes" id="UP000199691"/>
    </source>
</evidence>
<dbReference type="Gene3D" id="1.20.1530.20">
    <property type="match status" value="1"/>
</dbReference>
<feature type="transmembrane region" description="Helical" evidence="7">
    <location>
        <begin position="66"/>
        <end position="84"/>
    </location>
</feature>
<dbReference type="AlphaFoldDB" id="A0A1H0TSN8"/>
<dbReference type="GO" id="GO:1902600">
    <property type="term" value="P:proton transmembrane transport"/>
    <property type="evidence" value="ECO:0007669"/>
    <property type="project" value="InterPro"/>
</dbReference>
<sequence length="400" mass="41275">MTAAQLTVLLADLALIVVLARLFGRLARSCGQPPVIGEIVAGVLLGPSLFNGAISNTVFPADVRPSLSALANVGLAVFMFVVGLELPRNLLRGRGSLAVTVSFSSIALPFGLGTVLALHLLTTHPAENRLGFVLFLGAAMAVTAFPVLARLLADLRLTGTPLGGLALTCAAVDDVAAWSLLAVVAAVSDAGGPDQWRLLFLLPYLAVMRWIVTPMLRRLTGDLTVPGLAGLLMSAAATEWMGLHFIFGAFLFGVVMPGEGTAALLDRLGQLSSILLLPVFFVVAGLQVNLTSIGWSGFGELGLILLVAIGGKFAGGYLAARAGGVPPRSSAALGLLLNTRGLTELVILSVGMSLGVLDQSLYSSMVVMALVTTAMAGPLLRLLLRGDAAGLADVQRAKVP</sequence>
<dbReference type="PANTHER" id="PTHR32468">
    <property type="entry name" value="CATION/H + ANTIPORTER"/>
    <property type="match status" value="1"/>
</dbReference>
<feature type="transmembrane region" description="Helical" evidence="7">
    <location>
        <begin position="243"/>
        <end position="265"/>
    </location>
</feature>
<feature type="transmembrane region" description="Helical" evidence="7">
    <location>
        <begin position="274"/>
        <end position="295"/>
    </location>
</feature>
<evidence type="ECO:0000313" key="9">
    <source>
        <dbReference type="EMBL" id="SDP56969.1"/>
    </source>
</evidence>
<evidence type="ECO:0000259" key="8">
    <source>
        <dbReference type="Pfam" id="PF00999"/>
    </source>
</evidence>
<keyword evidence="4 7" id="KW-1133">Transmembrane helix</keyword>
<evidence type="ECO:0000256" key="3">
    <source>
        <dbReference type="ARBA" id="ARBA00022692"/>
    </source>
</evidence>
<dbReference type="RefSeq" id="WP_090100301.1">
    <property type="nucleotide sequence ID" value="NZ_FNIX01000010.1"/>
</dbReference>
<evidence type="ECO:0000256" key="1">
    <source>
        <dbReference type="ARBA" id="ARBA00004141"/>
    </source>
</evidence>
<dbReference type="Proteomes" id="UP000199691">
    <property type="component" value="Unassembled WGS sequence"/>
</dbReference>
<accession>A0A1H0TSN8</accession>
<protein>
    <submittedName>
        <fullName evidence="9">Kef-type K+ transport system, membrane component KefB</fullName>
    </submittedName>
</protein>
<evidence type="ECO:0000256" key="5">
    <source>
        <dbReference type="ARBA" id="ARBA00023065"/>
    </source>
</evidence>
<dbReference type="STRING" id="641025.SAMN05421507_110200"/>
<feature type="transmembrane region" description="Helical" evidence="7">
    <location>
        <begin position="165"/>
        <end position="188"/>
    </location>
</feature>
<dbReference type="GO" id="GO:0015297">
    <property type="term" value="F:antiporter activity"/>
    <property type="evidence" value="ECO:0007669"/>
    <property type="project" value="InterPro"/>
</dbReference>
<keyword evidence="2" id="KW-0813">Transport</keyword>
<feature type="transmembrane region" description="Helical" evidence="7">
    <location>
        <begin position="301"/>
        <end position="320"/>
    </location>
</feature>
<evidence type="ECO:0000256" key="6">
    <source>
        <dbReference type="ARBA" id="ARBA00023136"/>
    </source>
</evidence>
<evidence type="ECO:0000256" key="4">
    <source>
        <dbReference type="ARBA" id="ARBA00022989"/>
    </source>
</evidence>
<evidence type="ECO:0000256" key="7">
    <source>
        <dbReference type="SAM" id="Phobius"/>
    </source>
</evidence>
<reference evidence="10" key="1">
    <citation type="submission" date="2016-10" db="EMBL/GenBank/DDBJ databases">
        <authorList>
            <person name="Varghese N."/>
            <person name="Submissions S."/>
        </authorList>
    </citation>
    <scope>NUCLEOTIDE SEQUENCE [LARGE SCALE GENOMIC DNA]</scope>
    <source>
        <strain evidence="10">CGMCC 4.6609</strain>
    </source>
</reference>
<feature type="transmembrane region" description="Helical" evidence="7">
    <location>
        <begin position="96"/>
        <end position="120"/>
    </location>
</feature>
<keyword evidence="10" id="KW-1185">Reference proteome</keyword>
<comment type="subcellular location">
    <subcellularLocation>
        <location evidence="1">Membrane</location>
        <topology evidence="1">Multi-pass membrane protein</topology>
    </subcellularLocation>
</comment>
<feature type="domain" description="Cation/H+ exchanger transmembrane" evidence="8">
    <location>
        <begin position="17"/>
        <end position="385"/>
    </location>
</feature>
<evidence type="ECO:0000256" key="2">
    <source>
        <dbReference type="ARBA" id="ARBA00022448"/>
    </source>
</evidence>
<feature type="transmembrane region" description="Helical" evidence="7">
    <location>
        <begin position="35"/>
        <end position="54"/>
    </location>
</feature>
<feature type="transmembrane region" description="Helical" evidence="7">
    <location>
        <begin position="6"/>
        <end position="23"/>
    </location>
</feature>
<dbReference type="Pfam" id="PF00999">
    <property type="entry name" value="Na_H_Exchanger"/>
    <property type="match status" value="1"/>
</dbReference>
<dbReference type="PANTHER" id="PTHR32468:SF0">
    <property type="entry name" value="K(+)_H(+) ANTIPORTER 1"/>
    <property type="match status" value="1"/>
</dbReference>
<dbReference type="InterPro" id="IPR006153">
    <property type="entry name" value="Cation/H_exchanger_TM"/>
</dbReference>
<gene>
    <name evidence="9" type="ORF">SAMN05421507_110200</name>
</gene>
<keyword evidence="3 7" id="KW-0812">Transmembrane</keyword>
<feature type="transmembrane region" description="Helical" evidence="7">
    <location>
        <begin position="361"/>
        <end position="384"/>
    </location>
</feature>
<dbReference type="OrthoDB" id="9793589at2"/>
<keyword evidence="5" id="KW-0406">Ion transport</keyword>
<organism evidence="9 10">
    <name type="scientific">Lentzea jiangxiensis</name>
    <dbReference type="NCBI Taxonomy" id="641025"/>
    <lineage>
        <taxon>Bacteria</taxon>
        <taxon>Bacillati</taxon>
        <taxon>Actinomycetota</taxon>
        <taxon>Actinomycetes</taxon>
        <taxon>Pseudonocardiales</taxon>
        <taxon>Pseudonocardiaceae</taxon>
        <taxon>Lentzea</taxon>
    </lineage>
</organism>
<dbReference type="InterPro" id="IPR038770">
    <property type="entry name" value="Na+/solute_symporter_sf"/>
</dbReference>
<dbReference type="EMBL" id="FNIX01000010">
    <property type="protein sequence ID" value="SDP56969.1"/>
    <property type="molecule type" value="Genomic_DNA"/>
</dbReference>
<feature type="transmembrane region" description="Helical" evidence="7">
    <location>
        <begin position="194"/>
        <end position="212"/>
    </location>
</feature>
<dbReference type="InterPro" id="IPR050794">
    <property type="entry name" value="CPA2_transporter"/>
</dbReference>
<feature type="transmembrane region" description="Helical" evidence="7">
    <location>
        <begin position="132"/>
        <end position="153"/>
    </location>
</feature>
<name>A0A1H0TSN8_9PSEU</name>
<keyword evidence="6 7" id="KW-0472">Membrane</keyword>
<dbReference type="GO" id="GO:0016020">
    <property type="term" value="C:membrane"/>
    <property type="evidence" value="ECO:0007669"/>
    <property type="project" value="UniProtKB-SubCell"/>
</dbReference>